<accession>A0A5S3N8X3</accession>
<comment type="caution">
    <text evidence="1">The sequence shown here is derived from an EMBL/GenBank/DDBJ whole genome shotgun (WGS) entry which is preliminary data.</text>
</comment>
<gene>
    <name evidence="1" type="ORF">FDT66_08275</name>
</gene>
<evidence type="ECO:0000313" key="2">
    <source>
        <dbReference type="Proteomes" id="UP000307140"/>
    </source>
</evidence>
<proteinExistence type="predicted"/>
<organism evidence="1 2">
    <name type="scientific">Polaribacter aestuariivivens</name>
    <dbReference type="NCBI Taxonomy" id="2304626"/>
    <lineage>
        <taxon>Bacteria</taxon>
        <taxon>Pseudomonadati</taxon>
        <taxon>Bacteroidota</taxon>
        <taxon>Flavobacteriia</taxon>
        <taxon>Flavobacteriales</taxon>
        <taxon>Flavobacteriaceae</taxon>
    </lineage>
</organism>
<dbReference type="Proteomes" id="UP000307140">
    <property type="component" value="Unassembled WGS sequence"/>
</dbReference>
<name>A0A5S3N8X3_9FLAO</name>
<evidence type="ECO:0008006" key="3">
    <source>
        <dbReference type="Google" id="ProtNLM"/>
    </source>
</evidence>
<dbReference type="RefSeq" id="WP_222927915.1">
    <property type="nucleotide sequence ID" value="NZ_VANR01000004.1"/>
</dbReference>
<dbReference type="PROSITE" id="PS51257">
    <property type="entry name" value="PROKAR_LIPOPROTEIN"/>
    <property type="match status" value="1"/>
</dbReference>
<sequence>MDKKILKSFFLSVFLFAIMSCDNNNNGKTEEDNLKNKEDKITRNQDDAKLFVTATENYIRLINYNNYLKTKDSLTVETKFFLQSLNNEIQNRLSNLKKVSKDELILLPSKDEVLFLDKIDSVHKSEKDYLIKLDEMLDKQLSVMENLIKKSNNIKMNVLANETEDFLKAQKENVKKIISKR</sequence>
<keyword evidence="2" id="KW-1185">Reference proteome</keyword>
<dbReference type="AlphaFoldDB" id="A0A5S3N8X3"/>
<dbReference type="EMBL" id="VANR01000004">
    <property type="protein sequence ID" value="TMM29859.1"/>
    <property type="molecule type" value="Genomic_DNA"/>
</dbReference>
<protein>
    <recommendedName>
        <fullName evidence="3">DUF4142 domain-containing protein</fullName>
    </recommendedName>
</protein>
<evidence type="ECO:0000313" key="1">
    <source>
        <dbReference type="EMBL" id="TMM29859.1"/>
    </source>
</evidence>
<reference evidence="1 2" key="1">
    <citation type="submission" date="2019-05" db="EMBL/GenBank/DDBJ databases">
        <title>Polaribacter aestuariivivens sp. nov., isolated from a tidal flat.</title>
        <authorList>
            <person name="Yoon J.-H."/>
        </authorList>
    </citation>
    <scope>NUCLEOTIDE SEQUENCE [LARGE SCALE GENOMIC DNA]</scope>
    <source>
        <strain evidence="1 2">DBTF-3</strain>
    </source>
</reference>